<dbReference type="EMBL" id="PQXM01001223">
    <property type="protein sequence ID" value="TGO59920.1"/>
    <property type="molecule type" value="Genomic_DNA"/>
</dbReference>
<evidence type="ECO:0000313" key="2">
    <source>
        <dbReference type="EMBL" id="TGO59920.1"/>
    </source>
</evidence>
<feature type="compositionally biased region" description="Basic and acidic residues" evidence="1">
    <location>
        <begin position="1"/>
        <end position="11"/>
    </location>
</feature>
<feature type="region of interest" description="Disordered" evidence="1">
    <location>
        <begin position="1"/>
        <end position="38"/>
    </location>
</feature>
<evidence type="ECO:0000256" key="1">
    <source>
        <dbReference type="SAM" id="MobiDB-lite"/>
    </source>
</evidence>
<name>A0A4Z1IL51_9HELO</name>
<accession>A0A4Z1IL51</accession>
<proteinExistence type="predicted"/>
<protein>
    <submittedName>
        <fullName evidence="2">Uncharacterized protein</fullName>
    </submittedName>
</protein>
<reference evidence="2 3" key="1">
    <citation type="submission" date="2017-12" db="EMBL/GenBank/DDBJ databases">
        <title>Comparative genomics of Botrytis spp.</title>
        <authorList>
            <person name="Valero-Jimenez C.A."/>
            <person name="Tapia P."/>
            <person name="Veloso J."/>
            <person name="Silva-Moreno E."/>
            <person name="Staats M."/>
            <person name="Valdes J.H."/>
            <person name="Van Kan J.A.L."/>
        </authorList>
    </citation>
    <scope>NUCLEOTIDE SEQUENCE [LARGE SCALE GENOMIC DNA]</scope>
    <source>
        <strain evidence="2 3">Be9601</strain>
    </source>
</reference>
<dbReference type="Proteomes" id="UP000297229">
    <property type="component" value="Unassembled WGS sequence"/>
</dbReference>
<keyword evidence="3" id="KW-1185">Reference proteome</keyword>
<comment type="caution">
    <text evidence="2">The sequence shown here is derived from an EMBL/GenBank/DDBJ whole genome shotgun (WGS) entry which is preliminary data.</text>
</comment>
<sequence>METASELDKWSMQEVQNHCGPVESDEIGRPKPPVVADEANPKWWYPRTVSLLLDQRASKSDRWRNEQAAQNYREGPPTIRPIDTPAHSVAGDNPAGPSGPPQLPAQPTYESLGQEVFARLTATAQARRELADALVEQENALDLDPLTGYWHVGAGERWEEKAKSGGWDTG</sequence>
<evidence type="ECO:0000313" key="3">
    <source>
        <dbReference type="Proteomes" id="UP000297229"/>
    </source>
</evidence>
<organism evidence="2 3">
    <name type="scientific">Botrytis elliptica</name>
    <dbReference type="NCBI Taxonomy" id="278938"/>
    <lineage>
        <taxon>Eukaryota</taxon>
        <taxon>Fungi</taxon>
        <taxon>Dikarya</taxon>
        <taxon>Ascomycota</taxon>
        <taxon>Pezizomycotina</taxon>
        <taxon>Leotiomycetes</taxon>
        <taxon>Helotiales</taxon>
        <taxon>Sclerotiniaceae</taxon>
        <taxon>Botrytis</taxon>
    </lineage>
</organism>
<gene>
    <name evidence="2" type="ORF">BELL_1225g00030</name>
</gene>
<feature type="region of interest" description="Disordered" evidence="1">
    <location>
        <begin position="58"/>
        <end position="109"/>
    </location>
</feature>
<dbReference type="AlphaFoldDB" id="A0A4Z1IL51"/>